<comment type="caution">
    <text evidence="1">The sequence shown here is derived from an EMBL/GenBank/DDBJ whole genome shotgun (WGS) entry which is preliminary data.</text>
</comment>
<evidence type="ECO:0000313" key="1">
    <source>
        <dbReference type="EMBL" id="CAG8809336.1"/>
    </source>
</evidence>
<feature type="non-terminal residue" evidence="1">
    <location>
        <position position="55"/>
    </location>
</feature>
<gene>
    <name evidence="1" type="ORF">DERYTH_LOCUS25076</name>
</gene>
<dbReference type="EMBL" id="CAJVPY010044960">
    <property type="protein sequence ID" value="CAG8809336.1"/>
    <property type="molecule type" value="Genomic_DNA"/>
</dbReference>
<keyword evidence="2" id="KW-1185">Reference proteome</keyword>
<evidence type="ECO:0000313" key="2">
    <source>
        <dbReference type="Proteomes" id="UP000789405"/>
    </source>
</evidence>
<organism evidence="1 2">
    <name type="scientific">Dentiscutata erythropus</name>
    <dbReference type="NCBI Taxonomy" id="1348616"/>
    <lineage>
        <taxon>Eukaryota</taxon>
        <taxon>Fungi</taxon>
        <taxon>Fungi incertae sedis</taxon>
        <taxon>Mucoromycota</taxon>
        <taxon>Glomeromycotina</taxon>
        <taxon>Glomeromycetes</taxon>
        <taxon>Diversisporales</taxon>
        <taxon>Gigasporaceae</taxon>
        <taxon>Dentiscutata</taxon>
    </lineage>
</organism>
<reference evidence="1" key="1">
    <citation type="submission" date="2021-06" db="EMBL/GenBank/DDBJ databases">
        <authorList>
            <person name="Kallberg Y."/>
            <person name="Tangrot J."/>
            <person name="Rosling A."/>
        </authorList>
    </citation>
    <scope>NUCLEOTIDE SEQUENCE</scope>
    <source>
        <strain evidence="1">MA453B</strain>
    </source>
</reference>
<name>A0A9N9PBQ2_9GLOM</name>
<protein>
    <submittedName>
        <fullName evidence="1">10273_t:CDS:1</fullName>
    </submittedName>
</protein>
<dbReference type="Proteomes" id="UP000789405">
    <property type="component" value="Unassembled WGS sequence"/>
</dbReference>
<proteinExistence type="predicted"/>
<accession>A0A9N9PBQ2</accession>
<dbReference type="AlphaFoldDB" id="A0A9N9PBQ2"/>
<sequence length="55" mass="6365">MSSPSRVSSDQGPVHEMANVKDFDTEELIEYLQRKNLKLKVKMKSPALISRDNFR</sequence>